<dbReference type="GO" id="GO:0005525">
    <property type="term" value="F:GTP binding"/>
    <property type="evidence" value="ECO:0007669"/>
    <property type="project" value="UniProtKB-KW"/>
</dbReference>
<keyword evidence="6" id="KW-0342">GTP-binding</keyword>
<evidence type="ECO:0000256" key="2">
    <source>
        <dbReference type="ARBA" id="ARBA00008028"/>
    </source>
</evidence>
<dbReference type="EMBL" id="IACF01004562">
    <property type="protein sequence ID" value="LAB70151.1"/>
    <property type="molecule type" value="mRNA"/>
</dbReference>
<dbReference type="NCBIfam" id="TIGR00231">
    <property type="entry name" value="small_GTP"/>
    <property type="match status" value="1"/>
</dbReference>
<evidence type="ECO:0000256" key="4">
    <source>
        <dbReference type="ARBA" id="ARBA00022741"/>
    </source>
</evidence>
<dbReference type="InterPro" id="IPR027417">
    <property type="entry name" value="P-loop_NTPase"/>
</dbReference>
<dbReference type="PROSITE" id="PS51418">
    <property type="entry name" value="RAN"/>
    <property type="match status" value="1"/>
</dbReference>
<dbReference type="GO" id="GO:0005634">
    <property type="term" value="C:nucleus"/>
    <property type="evidence" value="ECO:0007669"/>
    <property type="project" value="UniProtKB-SubCell"/>
</dbReference>
<keyword evidence="5" id="KW-0653">Protein transport</keyword>
<keyword evidence="7" id="KW-0539">Nucleus</keyword>
<evidence type="ECO:0000256" key="1">
    <source>
        <dbReference type="ARBA" id="ARBA00004123"/>
    </source>
</evidence>
<dbReference type="InterPro" id="IPR001806">
    <property type="entry name" value="Small_GTPase"/>
</dbReference>
<dbReference type="PROSITE" id="PS51419">
    <property type="entry name" value="RAB"/>
    <property type="match status" value="1"/>
</dbReference>
<keyword evidence="4" id="KW-0547">Nucleotide-binding</keyword>
<evidence type="ECO:0000256" key="7">
    <source>
        <dbReference type="ARBA" id="ARBA00023242"/>
    </source>
</evidence>
<reference evidence="8" key="1">
    <citation type="journal article" date="2018" name="Biosci. Biotechnol. Biochem.">
        <title>Polysaccharide hydrolase of the hadal zone amphipods Hirondellea gigas.</title>
        <authorList>
            <person name="Kobayashi H."/>
            <person name="Nagahama T."/>
            <person name="Arai W."/>
            <person name="Sasagawa Y."/>
            <person name="Umeda M."/>
            <person name="Hayashi T."/>
            <person name="Nikaido I."/>
            <person name="Watanabe H."/>
            <person name="Oguri K."/>
            <person name="Kitazato H."/>
            <person name="Fujioka K."/>
            <person name="Kido Y."/>
            <person name="Takami H."/>
        </authorList>
    </citation>
    <scope>NUCLEOTIDE SEQUENCE</scope>
    <source>
        <tissue evidence="8">Whole body</tissue>
    </source>
</reference>
<sequence>MSSNNRAVKIVLVGDGSTGKSSYVARICREGFHNDYIATLGYEKTEVMVNTTDGEFTITVWDTAGQEKAGSLRDEYYEGAHGAVLFFDVTSKTTYKNIPVWHRDLMRVCGDSLPVVLFANKVDVKERKVKSKSIIYHQKYPKSMALVEGSVKDRIHLKEPMEYVLRSITNNSELSICASLEASLFAAFDAIDIMKEDSDTQK</sequence>
<accession>A0A2P2I814</accession>
<dbReference type="PANTHER" id="PTHR24071:SF3">
    <property type="entry name" value="GTP-BINDING NUCLEAR PROTEIN RAN"/>
    <property type="match status" value="1"/>
</dbReference>
<dbReference type="SMART" id="SM00175">
    <property type="entry name" value="RAB"/>
    <property type="match status" value="1"/>
</dbReference>
<dbReference type="SUPFAM" id="SSF52540">
    <property type="entry name" value="P-loop containing nucleoside triphosphate hydrolases"/>
    <property type="match status" value="1"/>
</dbReference>
<dbReference type="FunFam" id="3.40.50.300:FF:001447">
    <property type="entry name" value="Ras-related protein Rab-1B"/>
    <property type="match status" value="1"/>
</dbReference>
<dbReference type="PANTHER" id="PTHR24071">
    <property type="entry name" value="RAN GTPASE"/>
    <property type="match status" value="1"/>
</dbReference>
<dbReference type="Gene3D" id="3.40.50.300">
    <property type="entry name" value="P-loop containing nucleotide triphosphate hydrolases"/>
    <property type="match status" value="1"/>
</dbReference>
<dbReference type="SMART" id="SM00174">
    <property type="entry name" value="RHO"/>
    <property type="match status" value="1"/>
</dbReference>
<dbReference type="SMART" id="SM00173">
    <property type="entry name" value="RAS"/>
    <property type="match status" value="1"/>
</dbReference>
<dbReference type="SMART" id="SM00176">
    <property type="entry name" value="RAN"/>
    <property type="match status" value="1"/>
</dbReference>
<protein>
    <submittedName>
        <fullName evidence="8">GTP-binding nuclear protein GSP1/Ran-like</fullName>
    </submittedName>
</protein>
<organism evidence="8">
    <name type="scientific">Hirondellea gigas</name>
    <dbReference type="NCBI Taxonomy" id="1518452"/>
    <lineage>
        <taxon>Eukaryota</taxon>
        <taxon>Metazoa</taxon>
        <taxon>Ecdysozoa</taxon>
        <taxon>Arthropoda</taxon>
        <taxon>Crustacea</taxon>
        <taxon>Multicrustacea</taxon>
        <taxon>Malacostraca</taxon>
        <taxon>Eumalacostraca</taxon>
        <taxon>Peracarida</taxon>
        <taxon>Amphipoda</taxon>
        <taxon>Amphilochidea</taxon>
        <taxon>Lysianassida</taxon>
        <taxon>Lysianassidira</taxon>
        <taxon>Lysianassoidea</taxon>
        <taxon>Lysianassidae</taxon>
        <taxon>Hirondellea</taxon>
    </lineage>
</organism>
<evidence type="ECO:0000256" key="5">
    <source>
        <dbReference type="ARBA" id="ARBA00022927"/>
    </source>
</evidence>
<dbReference type="Pfam" id="PF00071">
    <property type="entry name" value="Ras"/>
    <property type="match status" value="1"/>
</dbReference>
<dbReference type="InterPro" id="IPR005225">
    <property type="entry name" value="Small_GTP-bd"/>
</dbReference>
<dbReference type="PROSITE" id="PS51421">
    <property type="entry name" value="RAS"/>
    <property type="match status" value="1"/>
</dbReference>
<comment type="similarity">
    <text evidence="2">Belongs to the small GTPase superfamily. Ran family.</text>
</comment>
<comment type="subcellular location">
    <subcellularLocation>
        <location evidence="1">Nucleus</location>
    </subcellularLocation>
</comment>
<evidence type="ECO:0000256" key="6">
    <source>
        <dbReference type="ARBA" id="ARBA00023134"/>
    </source>
</evidence>
<keyword evidence="3" id="KW-0813">Transport</keyword>
<evidence type="ECO:0000256" key="3">
    <source>
        <dbReference type="ARBA" id="ARBA00022448"/>
    </source>
</evidence>
<dbReference type="PRINTS" id="PR00449">
    <property type="entry name" value="RASTRNSFRMNG"/>
</dbReference>
<dbReference type="GO" id="GO:0006606">
    <property type="term" value="P:protein import into nucleus"/>
    <property type="evidence" value="ECO:0007669"/>
    <property type="project" value="TreeGrafter"/>
</dbReference>
<dbReference type="AlphaFoldDB" id="A0A2P2I814"/>
<dbReference type="GO" id="GO:0005737">
    <property type="term" value="C:cytoplasm"/>
    <property type="evidence" value="ECO:0007669"/>
    <property type="project" value="TreeGrafter"/>
</dbReference>
<dbReference type="InterPro" id="IPR002041">
    <property type="entry name" value="Ran_GTPase"/>
</dbReference>
<dbReference type="GO" id="GO:0000054">
    <property type="term" value="P:ribosomal subunit export from nucleus"/>
    <property type="evidence" value="ECO:0007669"/>
    <property type="project" value="TreeGrafter"/>
</dbReference>
<name>A0A2P2I814_9CRUS</name>
<proteinExistence type="evidence at transcript level"/>
<dbReference type="GO" id="GO:0003924">
    <property type="term" value="F:GTPase activity"/>
    <property type="evidence" value="ECO:0007669"/>
    <property type="project" value="InterPro"/>
</dbReference>
<evidence type="ECO:0000313" key="8">
    <source>
        <dbReference type="EMBL" id="LAB70151.1"/>
    </source>
</evidence>